<name>A0A7V8SWE4_9BACT</name>
<evidence type="ECO:0000313" key="1">
    <source>
        <dbReference type="EMBL" id="MBA0085215.1"/>
    </source>
</evidence>
<dbReference type="AlphaFoldDB" id="A0A7V8SWE4"/>
<keyword evidence="2" id="KW-1185">Reference proteome</keyword>
<organism evidence="1 2">
    <name type="scientific">Candidatus Acidiferrum panamense</name>
    <dbReference type="NCBI Taxonomy" id="2741543"/>
    <lineage>
        <taxon>Bacteria</taxon>
        <taxon>Pseudomonadati</taxon>
        <taxon>Acidobacteriota</taxon>
        <taxon>Terriglobia</taxon>
        <taxon>Candidatus Acidiferrales</taxon>
        <taxon>Candidatus Acidiferrum</taxon>
    </lineage>
</organism>
<reference evidence="1" key="1">
    <citation type="submission" date="2020-06" db="EMBL/GenBank/DDBJ databases">
        <title>Legume-microbial interactions unlock mineral nutrients during tropical forest succession.</title>
        <authorList>
            <person name="Epihov D.Z."/>
        </authorList>
    </citation>
    <scope>NUCLEOTIDE SEQUENCE [LARGE SCALE GENOMIC DNA]</scope>
    <source>
        <strain evidence="1">Pan2503</strain>
    </source>
</reference>
<protein>
    <submittedName>
        <fullName evidence="1">Uncharacterized protein</fullName>
    </submittedName>
</protein>
<dbReference type="Proteomes" id="UP000567293">
    <property type="component" value="Unassembled WGS sequence"/>
</dbReference>
<proteinExistence type="predicted"/>
<dbReference type="EMBL" id="JACDQQ010000912">
    <property type="protein sequence ID" value="MBA0085215.1"/>
    <property type="molecule type" value="Genomic_DNA"/>
</dbReference>
<comment type="caution">
    <text evidence="1">The sequence shown here is derived from an EMBL/GenBank/DDBJ whole genome shotgun (WGS) entry which is preliminary data.</text>
</comment>
<gene>
    <name evidence="1" type="ORF">HRJ53_09475</name>
</gene>
<accession>A0A7V8SWE4</accession>
<evidence type="ECO:0000313" key="2">
    <source>
        <dbReference type="Proteomes" id="UP000567293"/>
    </source>
</evidence>
<sequence>MSVMKEWECPEHGYFASTHPLCPEIGCTADCPRVFVTPVTVSDGVLKRFDASTKKSVDMMGLGDLRTARAGEAAYGNGGAGVLWGDECQRVLGVDMAGLRASAAKPLNVTFADGRKETIEKSVMRELGREGITQRVLPKPAETTGSIQDRALDVELARRKALK</sequence>